<keyword evidence="7" id="KW-0406">Ion transport</keyword>
<keyword evidence="3" id="KW-0633">Potassium transport</keyword>
<dbReference type="GO" id="GO:0006813">
    <property type="term" value="P:potassium ion transport"/>
    <property type="evidence" value="ECO:0007669"/>
    <property type="project" value="UniProtKB-KW"/>
</dbReference>
<name>A0A6D2IAC0_9BRAS</name>
<feature type="transmembrane region" description="Helical" evidence="10">
    <location>
        <begin position="203"/>
        <end position="220"/>
    </location>
</feature>
<keyword evidence="5" id="KW-0630">Potassium</keyword>
<dbReference type="PANTHER" id="PTHR32468:SF152">
    <property type="entry name" value="CATION_H(+) ANTIPORTER 12"/>
    <property type="match status" value="1"/>
</dbReference>
<feature type="transmembrane region" description="Helical" evidence="10">
    <location>
        <begin position="57"/>
        <end position="81"/>
    </location>
</feature>
<comment type="subcellular location">
    <subcellularLocation>
        <location evidence="1">Membrane</location>
        <topology evidence="1">Multi-pass membrane protein</topology>
    </subcellularLocation>
</comment>
<dbReference type="PANTHER" id="PTHR32468">
    <property type="entry name" value="CATION/H + ANTIPORTER"/>
    <property type="match status" value="1"/>
</dbReference>
<dbReference type="GO" id="GO:1902600">
    <property type="term" value="P:proton transmembrane transport"/>
    <property type="evidence" value="ECO:0007669"/>
    <property type="project" value="InterPro"/>
</dbReference>
<keyword evidence="13" id="KW-1185">Reference proteome</keyword>
<dbReference type="InterPro" id="IPR038770">
    <property type="entry name" value="Na+/solute_symporter_sf"/>
</dbReference>
<organism evidence="12 13">
    <name type="scientific">Microthlaspi erraticum</name>
    <dbReference type="NCBI Taxonomy" id="1685480"/>
    <lineage>
        <taxon>Eukaryota</taxon>
        <taxon>Viridiplantae</taxon>
        <taxon>Streptophyta</taxon>
        <taxon>Embryophyta</taxon>
        <taxon>Tracheophyta</taxon>
        <taxon>Spermatophyta</taxon>
        <taxon>Magnoliopsida</taxon>
        <taxon>eudicotyledons</taxon>
        <taxon>Gunneridae</taxon>
        <taxon>Pentapetalae</taxon>
        <taxon>rosids</taxon>
        <taxon>malvids</taxon>
        <taxon>Brassicales</taxon>
        <taxon>Brassicaceae</taxon>
        <taxon>Coluteocarpeae</taxon>
        <taxon>Microthlaspi</taxon>
    </lineage>
</organism>
<keyword evidence="6 10" id="KW-1133">Transmembrane helix</keyword>
<dbReference type="GO" id="GO:0016020">
    <property type="term" value="C:membrane"/>
    <property type="evidence" value="ECO:0007669"/>
    <property type="project" value="UniProtKB-SubCell"/>
</dbReference>
<keyword evidence="8 10" id="KW-0472">Membrane</keyword>
<dbReference type="GO" id="GO:0012505">
    <property type="term" value="C:endomembrane system"/>
    <property type="evidence" value="ECO:0007669"/>
    <property type="project" value="TreeGrafter"/>
</dbReference>
<feature type="domain" description="Cation/H+ exchanger transmembrane" evidence="11">
    <location>
        <begin position="35"/>
        <end position="240"/>
    </location>
</feature>
<dbReference type="GO" id="GO:0006885">
    <property type="term" value="P:regulation of pH"/>
    <property type="evidence" value="ECO:0007669"/>
    <property type="project" value="TreeGrafter"/>
</dbReference>
<feature type="transmembrane region" description="Helical" evidence="10">
    <location>
        <begin position="26"/>
        <end position="45"/>
    </location>
</feature>
<proteinExistence type="inferred from homology"/>
<evidence type="ECO:0000256" key="10">
    <source>
        <dbReference type="SAM" id="Phobius"/>
    </source>
</evidence>
<evidence type="ECO:0000256" key="9">
    <source>
        <dbReference type="ARBA" id="ARBA00038341"/>
    </source>
</evidence>
<evidence type="ECO:0000313" key="12">
    <source>
        <dbReference type="EMBL" id="CAA7025631.1"/>
    </source>
</evidence>
<dbReference type="Pfam" id="PF00999">
    <property type="entry name" value="Na_H_Exchanger"/>
    <property type="match status" value="1"/>
</dbReference>
<accession>A0A6D2IAC0</accession>
<dbReference type="AlphaFoldDB" id="A0A6D2IAC0"/>
<evidence type="ECO:0000256" key="1">
    <source>
        <dbReference type="ARBA" id="ARBA00004141"/>
    </source>
</evidence>
<evidence type="ECO:0000256" key="4">
    <source>
        <dbReference type="ARBA" id="ARBA00022692"/>
    </source>
</evidence>
<gene>
    <name evidence="12" type="ORF">MERR_LOCUS12866</name>
</gene>
<evidence type="ECO:0000256" key="7">
    <source>
        <dbReference type="ARBA" id="ARBA00023065"/>
    </source>
</evidence>
<feature type="transmembrane region" description="Helical" evidence="10">
    <location>
        <begin position="131"/>
        <end position="152"/>
    </location>
</feature>
<evidence type="ECO:0000256" key="6">
    <source>
        <dbReference type="ARBA" id="ARBA00022989"/>
    </source>
</evidence>
<evidence type="ECO:0000256" key="2">
    <source>
        <dbReference type="ARBA" id="ARBA00022448"/>
    </source>
</evidence>
<dbReference type="OrthoDB" id="1938353at2759"/>
<keyword evidence="2" id="KW-0813">Transport</keyword>
<comment type="similarity">
    <text evidence="9">Belongs to the monovalent cation:proton antiporter 2 (CPA2) transporter (TC 2.A.37) family. CHX (TC 2.A.37.4) subfamily.</text>
</comment>
<keyword evidence="4 10" id="KW-0812">Transmembrane</keyword>
<evidence type="ECO:0000259" key="11">
    <source>
        <dbReference type="Pfam" id="PF00999"/>
    </source>
</evidence>
<dbReference type="InterPro" id="IPR006153">
    <property type="entry name" value="Cation/H_exchanger_TM"/>
</dbReference>
<protein>
    <recommendedName>
        <fullName evidence="11">Cation/H+ exchanger transmembrane domain-containing protein</fullName>
    </recommendedName>
</protein>
<evidence type="ECO:0000256" key="5">
    <source>
        <dbReference type="ARBA" id="ARBA00022958"/>
    </source>
</evidence>
<dbReference type="Proteomes" id="UP000467841">
    <property type="component" value="Unassembled WGS sequence"/>
</dbReference>
<reference evidence="12" key="1">
    <citation type="submission" date="2020-01" db="EMBL/GenBank/DDBJ databases">
        <authorList>
            <person name="Mishra B."/>
        </authorList>
    </citation>
    <scope>NUCLEOTIDE SEQUENCE [LARGE SCALE GENOMIC DNA]</scope>
</reference>
<comment type="caution">
    <text evidence="12">The sequence shown here is derived from an EMBL/GenBank/DDBJ whole genome shotgun (WGS) entry which is preliminary data.</text>
</comment>
<dbReference type="InterPro" id="IPR050794">
    <property type="entry name" value="CPA2_transporter"/>
</dbReference>
<evidence type="ECO:0000313" key="13">
    <source>
        <dbReference type="Proteomes" id="UP000467841"/>
    </source>
</evidence>
<dbReference type="GO" id="GO:0015297">
    <property type="term" value="F:antiporter activity"/>
    <property type="evidence" value="ECO:0007669"/>
    <property type="project" value="InterPro"/>
</dbReference>
<dbReference type="EMBL" id="CACVBM020001021">
    <property type="protein sequence ID" value="CAA7025631.1"/>
    <property type="molecule type" value="Genomic_DNA"/>
</dbReference>
<evidence type="ECO:0000256" key="8">
    <source>
        <dbReference type="ARBA" id="ARBA00023136"/>
    </source>
</evidence>
<sequence length="245" mass="26862">MGPQLFDLREKSSRKLSSDPVLNGNAPLRGFTACGSILFTFLMSVKTSRRVAFNSGPLPVVIGIMTFTVPLFVGLGFRNIFTDGINPNYMPLKKALSERSVIIASQSSILLPTTTYFLSELKILNSEFGRLVLSASIINDLLGVAFFVLAYSSGTYKNISPTTAYTDIVAMIILFFVVFFVFRRAAEWIVEQTPEGKPVASKYVHAVIITVLASSVYSTFFHMKSLMGPFIIGLFVPEGPPLGSF</sequence>
<feature type="transmembrane region" description="Helical" evidence="10">
    <location>
        <begin position="164"/>
        <end position="182"/>
    </location>
</feature>
<evidence type="ECO:0000256" key="3">
    <source>
        <dbReference type="ARBA" id="ARBA00022538"/>
    </source>
</evidence>
<dbReference type="Gene3D" id="1.20.1530.20">
    <property type="match status" value="1"/>
</dbReference>